<feature type="domain" description="N-acetyltransferase" evidence="1">
    <location>
        <begin position="19"/>
        <end position="183"/>
    </location>
</feature>
<evidence type="ECO:0000313" key="3">
    <source>
        <dbReference type="Proteomes" id="UP000654370"/>
    </source>
</evidence>
<organism evidence="2 3">
    <name type="scientific">Mortierella isabellina</name>
    <name type="common">Filamentous fungus</name>
    <name type="synonym">Umbelopsis isabellina</name>
    <dbReference type="NCBI Taxonomy" id="91625"/>
    <lineage>
        <taxon>Eukaryota</taxon>
        <taxon>Fungi</taxon>
        <taxon>Fungi incertae sedis</taxon>
        <taxon>Mucoromycota</taxon>
        <taxon>Mucoromycotina</taxon>
        <taxon>Umbelopsidomycetes</taxon>
        <taxon>Umbelopsidales</taxon>
        <taxon>Umbelopsidaceae</taxon>
        <taxon>Umbelopsis</taxon>
    </lineage>
</organism>
<comment type="caution">
    <text evidence="2">The sequence shown here is derived from an EMBL/GenBank/DDBJ whole genome shotgun (WGS) entry which is preliminary data.</text>
</comment>
<dbReference type="Pfam" id="PF00583">
    <property type="entry name" value="Acetyltransf_1"/>
    <property type="match status" value="1"/>
</dbReference>
<dbReference type="InterPro" id="IPR016181">
    <property type="entry name" value="Acyl_CoA_acyltransferase"/>
</dbReference>
<accession>A0A8H7U6P3</accession>
<dbReference type="PANTHER" id="PTHR43617">
    <property type="entry name" value="L-AMINO ACID N-ACETYLTRANSFERASE"/>
    <property type="match status" value="1"/>
</dbReference>
<dbReference type="EMBL" id="JAEPQZ010000020">
    <property type="protein sequence ID" value="KAG2171501.1"/>
    <property type="molecule type" value="Genomic_DNA"/>
</dbReference>
<dbReference type="AlphaFoldDB" id="A0A8H7U6P3"/>
<protein>
    <recommendedName>
        <fullName evidence="1">N-acetyltransferase domain-containing protein</fullName>
    </recommendedName>
</protein>
<dbReference type="Gene3D" id="3.40.630.30">
    <property type="match status" value="1"/>
</dbReference>
<dbReference type="InterPro" id="IPR050276">
    <property type="entry name" value="MshD_Acetyltransferase"/>
</dbReference>
<dbReference type="PANTHER" id="PTHR43617:SF9">
    <property type="entry name" value="GNAT FAMILY ACETYLTRANSFERASE"/>
    <property type="match status" value="1"/>
</dbReference>
<gene>
    <name evidence="2" type="ORF">INT43_008227</name>
</gene>
<dbReference type="PROSITE" id="PS51186">
    <property type="entry name" value="GNAT"/>
    <property type="match status" value="1"/>
</dbReference>
<sequence length="183" mass="20561">MVATTQPQVFIRECVPDDIKIKDTIHKVVNAAYRSEGGWTTESKIVSGERATMQEVETHITKNRSPNVLLLALLPGENGEQVVGTVQVQPAADGKEAEIGFFSVSPAHQSGGIGGKLIREAIRVIKEDLKLDYAMVHVLENREDILKWYNKLGFRETGERIEFVWPDKLLVKDLHFLELKLKV</sequence>
<dbReference type="InterPro" id="IPR000182">
    <property type="entry name" value="GNAT_dom"/>
</dbReference>
<evidence type="ECO:0000313" key="2">
    <source>
        <dbReference type="EMBL" id="KAG2171501.1"/>
    </source>
</evidence>
<dbReference type="CDD" id="cd04301">
    <property type="entry name" value="NAT_SF"/>
    <property type="match status" value="1"/>
</dbReference>
<proteinExistence type="predicted"/>
<dbReference type="GO" id="GO:0016747">
    <property type="term" value="F:acyltransferase activity, transferring groups other than amino-acyl groups"/>
    <property type="evidence" value="ECO:0007669"/>
    <property type="project" value="InterPro"/>
</dbReference>
<keyword evidence="3" id="KW-1185">Reference proteome</keyword>
<dbReference type="SUPFAM" id="SSF55729">
    <property type="entry name" value="Acyl-CoA N-acyltransferases (Nat)"/>
    <property type="match status" value="1"/>
</dbReference>
<name>A0A8H7U6P3_MORIS</name>
<dbReference type="Proteomes" id="UP000654370">
    <property type="component" value="Unassembled WGS sequence"/>
</dbReference>
<dbReference type="OrthoDB" id="5689at2759"/>
<reference evidence="2" key="1">
    <citation type="submission" date="2020-12" db="EMBL/GenBank/DDBJ databases">
        <title>Metabolic potential, ecology and presence of endohyphal bacteria is reflected in genomic diversity of Mucoromycotina.</title>
        <authorList>
            <person name="Muszewska A."/>
            <person name="Okrasinska A."/>
            <person name="Steczkiewicz K."/>
            <person name="Drgas O."/>
            <person name="Orlowska M."/>
            <person name="Perlinska-Lenart U."/>
            <person name="Aleksandrzak-Piekarczyk T."/>
            <person name="Szatraj K."/>
            <person name="Zielenkiewicz U."/>
            <person name="Pilsyk S."/>
            <person name="Malc E."/>
            <person name="Mieczkowski P."/>
            <person name="Kruszewska J.S."/>
            <person name="Biernat P."/>
            <person name="Pawlowska J."/>
        </authorList>
    </citation>
    <scope>NUCLEOTIDE SEQUENCE</scope>
    <source>
        <strain evidence="2">WA0000067209</strain>
    </source>
</reference>
<evidence type="ECO:0000259" key="1">
    <source>
        <dbReference type="PROSITE" id="PS51186"/>
    </source>
</evidence>